<evidence type="ECO:0000313" key="2">
    <source>
        <dbReference type="Proteomes" id="UP001153069"/>
    </source>
</evidence>
<proteinExistence type="predicted"/>
<dbReference type="GO" id="GO:0006508">
    <property type="term" value="P:proteolysis"/>
    <property type="evidence" value="ECO:0007669"/>
    <property type="project" value="UniProtKB-KW"/>
</dbReference>
<organism evidence="1 2">
    <name type="scientific">Seminavis robusta</name>
    <dbReference type="NCBI Taxonomy" id="568900"/>
    <lineage>
        <taxon>Eukaryota</taxon>
        <taxon>Sar</taxon>
        <taxon>Stramenopiles</taxon>
        <taxon>Ochrophyta</taxon>
        <taxon>Bacillariophyta</taxon>
        <taxon>Bacillariophyceae</taxon>
        <taxon>Bacillariophycidae</taxon>
        <taxon>Naviculales</taxon>
        <taxon>Naviculaceae</taxon>
        <taxon>Seminavis</taxon>
    </lineage>
</organism>
<keyword evidence="1" id="KW-0645">Protease</keyword>
<dbReference type="GO" id="GO:0008233">
    <property type="term" value="F:peptidase activity"/>
    <property type="evidence" value="ECO:0007669"/>
    <property type="project" value="UniProtKB-KW"/>
</dbReference>
<evidence type="ECO:0000313" key="1">
    <source>
        <dbReference type="EMBL" id="CAB9516233.1"/>
    </source>
</evidence>
<dbReference type="InterPro" id="IPR046336">
    <property type="entry name" value="Lon_prtase_N_sf"/>
</dbReference>
<dbReference type="EMBL" id="CAICTM010000768">
    <property type="protein sequence ID" value="CAB9516233.1"/>
    <property type="molecule type" value="Genomic_DNA"/>
</dbReference>
<keyword evidence="1" id="KW-0378">Hydrolase</keyword>
<dbReference type="Gene3D" id="2.30.130.40">
    <property type="entry name" value="LON domain-like"/>
    <property type="match status" value="1"/>
</dbReference>
<name>A0A9N8HIA7_9STRA</name>
<comment type="caution">
    <text evidence="1">The sequence shown here is derived from an EMBL/GenBank/DDBJ whole genome shotgun (WGS) entry which is preliminary data.</text>
</comment>
<accession>A0A9N8HIA7</accession>
<reference evidence="1" key="1">
    <citation type="submission" date="2020-06" db="EMBL/GenBank/DDBJ databases">
        <authorList>
            <consortium name="Plant Systems Biology data submission"/>
        </authorList>
    </citation>
    <scope>NUCLEOTIDE SEQUENCE</scope>
    <source>
        <strain evidence="1">D6</strain>
    </source>
</reference>
<dbReference type="AlphaFoldDB" id="A0A9N8HIA7"/>
<dbReference type="OrthoDB" id="44735at2759"/>
<gene>
    <name evidence="1" type="ORF">SEMRO_769_G199790.1</name>
</gene>
<protein>
    <submittedName>
        <fullName evidence="1">ATP-dependent protease La (LON) domain</fullName>
    </submittedName>
</protein>
<sequence>MTTNPLKNQRRLVLTVYRSLMRWCKEIPPDIPLDEFIPPMRGRIMDNVEVFRTVLRESFREELPAGMPLRDRVQGGISGLRQLNQARPDIEAYSRQWGESIRKMQRKKSNTTDKNTDSLGTGTTDIMAVESVWVREQLERVSWLPKLEDCDPMSLQVEESTKFPLFPLNGPLFHQDSITASDPDSTTLLETIPLPLFTPRQDIPIPEMEVPLQIFEPRYRQLYNDLSVSESPRNLVVPFAHPLIPGQFASFAMVYKLTKLREIADETNGRVQFLADHVVTQPIHIQAILNPQVWATKETYLQIQGHLVEDDSTNNNGADVYDPLKTVLQSWKDDTSHPLATKSLAALDATSSDAGIWALVHVWNLHFQQELLQLQLGVYTQVKRQAALRSHFDGGYTQQQVSEAQKPHRRRLLQLMLDTSLLVPTLLALDEEGKCQHLMDMVHRERRFLKTNSF</sequence>
<dbReference type="Proteomes" id="UP001153069">
    <property type="component" value="Unassembled WGS sequence"/>
</dbReference>
<keyword evidence="2" id="KW-1185">Reference proteome</keyword>